<proteinExistence type="inferred from homology"/>
<comment type="caution">
    <text evidence="5">The sequence shown here is derived from an EMBL/GenBank/DDBJ whole genome shotgun (WGS) entry which is preliminary data.</text>
</comment>
<evidence type="ECO:0000313" key="5">
    <source>
        <dbReference type="EMBL" id="KAG8466411.1"/>
    </source>
</evidence>
<dbReference type="SUPFAM" id="SSF52317">
    <property type="entry name" value="Class I glutamine amidotransferase-like"/>
    <property type="match status" value="1"/>
</dbReference>
<sequence>MAAGVPARVLVVLTNTQHLPLDRHTHTGIWLGELTEVERVLEQAGHSLDFVSPAGGSVPVDPLSTGFLTLERSARDRLRDAAWMARLQGTRAVSKVDPAQYSAVLLVGGHGAMADFRHSEALHALVRAVYDAGKLVASLSHGLCGLLDARLSDGELLVSGKRLTGFSWNEELTVGRATICPYNLEAEAQKPMRRALYEKAMLPHAAHVVVDGTLITGQNTRSSALLGRTLARALADGRWRSAGASSSAAAGVADAV</sequence>
<dbReference type="InterPro" id="IPR029062">
    <property type="entry name" value="Class_I_gatase-like"/>
</dbReference>
<dbReference type="Proteomes" id="UP000751190">
    <property type="component" value="Unassembled WGS sequence"/>
</dbReference>
<keyword evidence="6" id="KW-1185">Reference proteome</keyword>
<reference evidence="5" key="1">
    <citation type="submission" date="2021-05" db="EMBL/GenBank/DDBJ databases">
        <title>The genome of the haptophyte Pavlova lutheri (Diacronema luteri, Pavlovales) - a model for lipid biosynthesis in eukaryotic algae.</title>
        <authorList>
            <person name="Hulatt C.J."/>
            <person name="Posewitz M.C."/>
        </authorList>
    </citation>
    <scope>NUCLEOTIDE SEQUENCE</scope>
    <source>
        <strain evidence="5">NIVA-4/92</strain>
    </source>
</reference>
<dbReference type="GO" id="GO:0005737">
    <property type="term" value="C:cytoplasm"/>
    <property type="evidence" value="ECO:0007669"/>
    <property type="project" value="TreeGrafter"/>
</dbReference>
<evidence type="ECO:0000256" key="2">
    <source>
        <dbReference type="ARBA" id="ARBA00023239"/>
    </source>
</evidence>
<dbReference type="GO" id="GO:0019172">
    <property type="term" value="F:glyoxalase III activity"/>
    <property type="evidence" value="ECO:0007669"/>
    <property type="project" value="TreeGrafter"/>
</dbReference>
<dbReference type="PANTHER" id="PTHR48094">
    <property type="entry name" value="PROTEIN/NUCLEIC ACID DEGLYCASE DJ-1-RELATED"/>
    <property type="match status" value="1"/>
</dbReference>
<evidence type="ECO:0000313" key="6">
    <source>
        <dbReference type="Proteomes" id="UP000751190"/>
    </source>
</evidence>
<comment type="similarity">
    <text evidence="3">Belongs to the peptidase C56 family. HSP31-like subfamily.</text>
</comment>
<dbReference type="AlphaFoldDB" id="A0A8J5XLN1"/>
<dbReference type="OMA" id="GEKTGFW"/>
<evidence type="ECO:0000256" key="3">
    <source>
        <dbReference type="ARBA" id="ARBA00038493"/>
    </source>
</evidence>
<accession>A0A8J5XLN1</accession>
<dbReference type="InterPro" id="IPR002818">
    <property type="entry name" value="DJ-1/PfpI"/>
</dbReference>
<evidence type="ECO:0000259" key="4">
    <source>
        <dbReference type="Pfam" id="PF01965"/>
    </source>
</evidence>
<dbReference type="CDD" id="cd03141">
    <property type="entry name" value="GATase1_Hsp31_like"/>
    <property type="match status" value="1"/>
</dbReference>
<evidence type="ECO:0000256" key="1">
    <source>
        <dbReference type="ARBA" id="ARBA00023016"/>
    </source>
</evidence>
<dbReference type="OrthoDB" id="543156at2759"/>
<dbReference type="Pfam" id="PF01965">
    <property type="entry name" value="DJ-1_PfpI"/>
    <property type="match status" value="1"/>
</dbReference>
<dbReference type="InterPro" id="IPR050325">
    <property type="entry name" value="Prot/Nucl_acid_deglycase"/>
</dbReference>
<protein>
    <recommendedName>
        <fullName evidence="4">DJ-1/PfpI domain-containing protein</fullName>
    </recommendedName>
</protein>
<gene>
    <name evidence="5" type="ORF">KFE25_002167</name>
</gene>
<keyword evidence="1" id="KW-0346">Stress response</keyword>
<dbReference type="PANTHER" id="PTHR48094:SF11">
    <property type="entry name" value="GLUTATHIONE-INDEPENDENT GLYOXALASE HSP31-RELATED"/>
    <property type="match status" value="1"/>
</dbReference>
<feature type="domain" description="DJ-1/PfpI" evidence="4">
    <location>
        <begin position="33"/>
        <end position="230"/>
    </location>
</feature>
<dbReference type="GO" id="GO:0019243">
    <property type="term" value="P:methylglyoxal catabolic process to D-lactate via S-lactoyl-glutathione"/>
    <property type="evidence" value="ECO:0007669"/>
    <property type="project" value="TreeGrafter"/>
</dbReference>
<name>A0A8J5XLN1_DIALT</name>
<organism evidence="5 6">
    <name type="scientific">Diacronema lutheri</name>
    <name type="common">Unicellular marine alga</name>
    <name type="synonym">Monochrysis lutheri</name>
    <dbReference type="NCBI Taxonomy" id="2081491"/>
    <lineage>
        <taxon>Eukaryota</taxon>
        <taxon>Haptista</taxon>
        <taxon>Haptophyta</taxon>
        <taxon>Pavlovophyceae</taxon>
        <taxon>Pavlovales</taxon>
        <taxon>Pavlovaceae</taxon>
        <taxon>Diacronema</taxon>
    </lineage>
</organism>
<keyword evidence="2" id="KW-0456">Lyase</keyword>
<dbReference type="EMBL" id="JAGTXO010000008">
    <property type="protein sequence ID" value="KAG8466411.1"/>
    <property type="molecule type" value="Genomic_DNA"/>
</dbReference>
<dbReference type="Gene3D" id="3.40.50.880">
    <property type="match status" value="1"/>
</dbReference>